<comment type="caution">
    <text evidence="1">The sequence shown here is derived from an EMBL/GenBank/DDBJ whole genome shotgun (WGS) entry which is preliminary data.</text>
</comment>
<accession>A0A814QJ33</accession>
<gene>
    <name evidence="1" type="ORF">OXX778_LOCUS21969</name>
</gene>
<reference evidence="1" key="1">
    <citation type="submission" date="2021-02" db="EMBL/GenBank/DDBJ databases">
        <authorList>
            <person name="Nowell W R."/>
        </authorList>
    </citation>
    <scope>NUCLEOTIDE SEQUENCE</scope>
    <source>
        <strain evidence="1">Ploen Becks lab</strain>
    </source>
</reference>
<evidence type="ECO:0000313" key="1">
    <source>
        <dbReference type="EMBL" id="CAF1119168.1"/>
    </source>
</evidence>
<proteinExistence type="predicted"/>
<protein>
    <submittedName>
        <fullName evidence="1">Uncharacterized protein</fullName>
    </submittedName>
</protein>
<sequence>MFSKGTTNANTLGDNLNLFVNYSHALTQKCVSIATFFRDKIRNLNGLTYMYQWFTDDIYSVMDICKYYMNLLNDKFSLIRF</sequence>
<dbReference type="EMBL" id="CAJNOC010008679">
    <property type="protein sequence ID" value="CAF1119168.1"/>
    <property type="molecule type" value="Genomic_DNA"/>
</dbReference>
<dbReference type="AlphaFoldDB" id="A0A814QJ33"/>
<evidence type="ECO:0000313" key="2">
    <source>
        <dbReference type="Proteomes" id="UP000663879"/>
    </source>
</evidence>
<keyword evidence="2" id="KW-1185">Reference proteome</keyword>
<dbReference type="Proteomes" id="UP000663879">
    <property type="component" value="Unassembled WGS sequence"/>
</dbReference>
<name>A0A814QJ33_9BILA</name>
<organism evidence="1 2">
    <name type="scientific">Brachionus calyciflorus</name>
    <dbReference type="NCBI Taxonomy" id="104777"/>
    <lineage>
        <taxon>Eukaryota</taxon>
        <taxon>Metazoa</taxon>
        <taxon>Spiralia</taxon>
        <taxon>Gnathifera</taxon>
        <taxon>Rotifera</taxon>
        <taxon>Eurotatoria</taxon>
        <taxon>Monogononta</taxon>
        <taxon>Pseudotrocha</taxon>
        <taxon>Ploima</taxon>
        <taxon>Brachionidae</taxon>
        <taxon>Brachionus</taxon>
    </lineage>
</organism>